<proteinExistence type="predicted"/>
<dbReference type="PATRIC" id="fig|907488.3.peg.383"/>
<dbReference type="Proteomes" id="UP000005508">
    <property type="component" value="Unassembled WGS sequence"/>
</dbReference>
<dbReference type="AlphaFoldDB" id="G4A6E9"/>
<evidence type="ECO:0000313" key="2">
    <source>
        <dbReference type="Proteomes" id="UP000005508"/>
    </source>
</evidence>
<reference evidence="1 2" key="1">
    <citation type="submission" date="2010-10" db="EMBL/GenBank/DDBJ databases">
        <authorList>
            <person name="Chen C."/>
            <person name="Kittichotirat W."/>
            <person name="Asikainen S."/>
            <person name="Bumgarner R."/>
        </authorList>
    </citation>
    <scope>NUCLEOTIDE SEQUENCE [LARGE SCALE GENOMIC DNA]</scope>
    <source>
        <strain evidence="1 2">SC1083</strain>
    </source>
</reference>
<organism evidence="1 2">
    <name type="scientific">Aggregatibacter actinomycetemcomitans serotype e str. SC1083</name>
    <dbReference type="NCBI Taxonomy" id="907488"/>
    <lineage>
        <taxon>Bacteria</taxon>
        <taxon>Pseudomonadati</taxon>
        <taxon>Pseudomonadota</taxon>
        <taxon>Gammaproteobacteria</taxon>
        <taxon>Pasteurellales</taxon>
        <taxon>Pasteurellaceae</taxon>
        <taxon>Aggregatibacter</taxon>
    </lineage>
</organism>
<dbReference type="EMBL" id="AEJM01000011">
    <property type="protein sequence ID" value="EGY34798.1"/>
    <property type="molecule type" value="Genomic_DNA"/>
</dbReference>
<comment type="caution">
    <text evidence="1">The sequence shown here is derived from an EMBL/GenBank/DDBJ whole genome shotgun (WGS) entry which is preliminary data.</text>
</comment>
<sequence>MLLFRKYQIAVQNLKRDFSDEKNSLAYLRGWIMAGKLTNDDFKDAIKTAVKVSNYIT</sequence>
<gene>
    <name evidence="1" type="ORF">SC1083_0389</name>
</gene>
<name>G4A6E9_AGGAC</name>
<protein>
    <submittedName>
        <fullName evidence="1">Uncharacterized protein</fullName>
    </submittedName>
</protein>
<evidence type="ECO:0000313" key="1">
    <source>
        <dbReference type="EMBL" id="EGY34798.1"/>
    </source>
</evidence>
<accession>G4A6E9</accession>